<reference evidence="2" key="1">
    <citation type="submission" date="2013-09" db="EMBL/GenBank/DDBJ databases">
        <title>Corchorus olitorius genome sequencing.</title>
        <authorList>
            <person name="Alam M."/>
            <person name="Haque M.S."/>
            <person name="Islam M.S."/>
            <person name="Emdad E.M."/>
            <person name="Islam M.M."/>
            <person name="Ahmed B."/>
            <person name="Halim A."/>
            <person name="Hossen Q.M.M."/>
            <person name="Hossain M.Z."/>
            <person name="Ahmed R."/>
            <person name="Khan M.M."/>
            <person name="Islam R."/>
            <person name="Rashid M.M."/>
            <person name="Khan S.A."/>
            <person name="Rahman M.S."/>
            <person name="Alam M."/>
            <person name="Yahiya A.S."/>
            <person name="Khan M.S."/>
            <person name="Azam M.S."/>
            <person name="Haque T."/>
            <person name="Lashkar M.Z.H."/>
            <person name="Akhand A.I."/>
            <person name="Morshed G."/>
            <person name="Roy S."/>
            <person name="Uddin K.S."/>
            <person name="Rabeya T."/>
            <person name="Hossain A.S."/>
            <person name="Chowdhury A."/>
            <person name="Snigdha A.R."/>
            <person name="Mortoza M.S."/>
            <person name="Matin S.A."/>
            <person name="Hoque S.M.E."/>
            <person name="Islam M.K."/>
            <person name="Roy D.K."/>
            <person name="Haider R."/>
            <person name="Moosa M.M."/>
            <person name="Elias S.M."/>
            <person name="Hasan A.M."/>
            <person name="Jahan S."/>
            <person name="Shafiuddin M."/>
            <person name="Mahmood N."/>
            <person name="Shommy N.S."/>
        </authorList>
    </citation>
    <scope>NUCLEOTIDE SEQUENCE [LARGE SCALE GENOMIC DNA]</scope>
    <source>
        <strain evidence="2">cv. O-4</strain>
    </source>
</reference>
<organism evidence="1 2">
    <name type="scientific">Corchorus olitorius</name>
    <dbReference type="NCBI Taxonomy" id="93759"/>
    <lineage>
        <taxon>Eukaryota</taxon>
        <taxon>Viridiplantae</taxon>
        <taxon>Streptophyta</taxon>
        <taxon>Embryophyta</taxon>
        <taxon>Tracheophyta</taxon>
        <taxon>Spermatophyta</taxon>
        <taxon>Magnoliopsida</taxon>
        <taxon>eudicotyledons</taxon>
        <taxon>Gunneridae</taxon>
        <taxon>Pentapetalae</taxon>
        <taxon>rosids</taxon>
        <taxon>malvids</taxon>
        <taxon>Malvales</taxon>
        <taxon>Malvaceae</taxon>
        <taxon>Grewioideae</taxon>
        <taxon>Apeibeae</taxon>
        <taxon>Corchorus</taxon>
    </lineage>
</organism>
<proteinExistence type="predicted"/>
<dbReference type="Proteomes" id="UP000187203">
    <property type="component" value="Unassembled WGS sequence"/>
</dbReference>
<sequence>MTTPWKMKGLIMAKDSNFVPKACESDERPRENFFSVWRTFFSMGEDDGCV</sequence>
<gene>
    <name evidence="1" type="ORF">COLO4_07181</name>
</gene>
<evidence type="ECO:0000313" key="1">
    <source>
        <dbReference type="EMBL" id="OMP07628.1"/>
    </source>
</evidence>
<name>A0A1R3KKW0_9ROSI</name>
<accession>A0A1R3KKW0</accession>
<dbReference type="AlphaFoldDB" id="A0A1R3KKW0"/>
<protein>
    <submittedName>
        <fullName evidence="1">Uncharacterized protein</fullName>
    </submittedName>
</protein>
<comment type="caution">
    <text evidence="1">The sequence shown here is derived from an EMBL/GenBank/DDBJ whole genome shotgun (WGS) entry which is preliminary data.</text>
</comment>
<keyword evidence="2" id="KW-1185">Reference proteome</keyword>
<evidence type="ECO:0000313" key="2">
    <source>
        <dbReference type="Proteomes" id="UP000187203"/>
    </source>
</evidence>
<dbReference type="EMBL" id="AWUE01013131">
    <property type="protein sequence ID" value="OMP07628.1"/>
    <property type="molecule type" value="Genomic_DNA"/>
</dbReference>